<dbReference type="GO" id="GO:0034204">
    <property type="term" value="P:lipid translocation"/>
    <property type="evidence" value="ECO:0007669"/>
    <property type="project" value="TreeGrafter"/>
</dbReference>
<dbReference type="PIRSF" id="PIRSF002869">
    <property type="entry name" value="MviN"/>
    <property type="match status" value="1"/>
</dbReference>
<feature type="transmembrane region" description="Helical" evidence="8">
    <location>
        <begin position="366"/>
        <end position="387"/>
    </location>
</feature>
<dbReference type="InterPro" id="IPR051050">
    <property type="entry name" value="Lipid_II_flippase_MurJ/MviN"/>
</dbReference>
<feature type="transmembrane region" description="Helical" evidence="8">
    <location>
        <begin position="327"/>
        <end position="346"/>
    </location>
</feature>
<proteinExistence type="inferred from homology"/>
<feature type="transmembrane region" description="Helical" evidence="8">
    <location>
        <begin position="67"/>
        <end position="88"/>
    </location>
</feature>
<feature type="transmembrane region" description="Helical" evidence="8">
    <location>
        <begin position="460"/>
        <end position="482"/>
    </location>
</feature>
<comment type="pathway">
    <text evidence="8">Cell wall biogenesis; peptidoglycan biosynthesis.</text>
</comment>
<keyword evidence="8 9" id="KW-0813">Transport</keyword>
<comment type="function">
    <text evidence="8 9">Involved in peptidoglycan biosynthesis. Transports lipid-linked peptidoglycan precursors from the inner to the outer leaflet of the cytoplasmic membrane.</text>
</comment>
<evidence type="ECO:0000256" key="7">
    <source>
        <dbReference type="ARBA" id="ARBA00023136"/>
    </source>
</evidence>
<dbReference type="GO" id="GO:0005886">
    <property type="term" value="C:plasma membrane"/>
    <property type="evidence" value="ECO:0007669"/>
    <property type="project" value="UniProtKB-SubCell"/>
</dbReference>
<accession>A0A1G1WRU1</accession>
<dbReference type="PANTHER" id="PTHR47019">
    <property type="entry name" value="LIPID II FLIPPASE MURJ"/>
    <property type="match status" value="1"/>
</dbReference>
<keyword evidence="5 8" id="KW-0573">Peptidoglycan synthesis</keyword>
<feature type="transmembrane region" description="Helical" evidence="8">
    <location>
        <begin position="100"/>
        <end position="122"/>
    </location>
</feature>
<dbReference type="Pfam" id="PF03023">
    <property type="entry name" value="MurJ"/>
    <property type="match status" value="1"/>
</dbReference>
<evidence type="ECO:0000256" key="2">
    <source>
        <dbReference type="ARBA" id="ARBA00022475"/>
    </source>
</evidence>
<dbReference type="InterPro" id="IPR004268">
    <property type="entry name" value="MurJ"/>
</dbReference>
<dbReference type="Proteomes" id="UP000178068">
    <property type="component" value="Unassembled WGS sequence"/>
</dbReference>
<feature type="transmembrane region" description="Helical" evidence="8">
    <location>
        <begin position="399"/>
        <end position="419"/>
    </location>
</feature>
<comment type="caution">
    <text evidence="10">The sequence shown here is derived from an EMBL/GenBank/DDBJ whole genome shotgun (WGS) entry which is preliminary data.</text>
</comment>
<evidence type="ECO:0000256" key="3">
    <source>
        <dbReference type="ARBA" id="ARBA00022692"/>
    </source>
</evidence>
<evidence type="ECO:0000256" key="5">
    <source>
        <dbReference type="ARBA" id="ARBA00022984"/>
    </source>
</evidence>
<dbReference type="STRING" id="1802603.A3F35_01835"/>
<dbReference type="UniPathway" id="UPA00219"/>
<comment type="similarity">
    <text evidence="8 9">Belongs to the MurJ/MviN family.</text>
</comment>
<feature type="transmembrane region" description="Helical" evidence="8">
    <location>
        <begin position="199"/>
        <end position="221"/>
    </location>
</feature>
<feature type="transmembrane region" description="Helical" evidence="8">
    <location>
        <begin position="425"/>
        <end position="448"/>
    </location>
</feature>
<evidence type="ECO:0000313" key="10">
    <source>
        <dbReference type="EMBL" id="OGY30443.1"/>
    </source>
</evidence>
<dbReference type="GO" id="GO:0009252">
    <property type="term" value="P:peptidoglycan biosynthetic process"/>
    <property type="evidence" value="ECO:0007669"/>
    <property type="project" value="UniProtKB-UniRule"/>
</dbReference>
<evidence type="ECO:0000256" key="9">
    <source>
        <dbReference type="PIRNR" id="PIRNR002869"/>
    </source>
</evidence>
<feature type="transmembrane region" description="Helical" evidence="8">
    <location>
        <begin position="20"/>
        <end position="40"/>
    </location>
</feature>
<keyword evidence="8 9" id="KW-0961">Cell wall biogenesis/degradation</keyword>
<evidence type="ECO:0000256" key="1">
    <source>
        <dbReference type="ARBA" id="ARBA00004651"/>
    </source>
</evidence>
<comment type="subcellular location">
    <subcellularLocation>
        <location evidence="1 8">Cell membrane</location>
        <topology evidence="1 8">Multi-pass membrane protein</topology>
    </subcellularLocation>
</comment>
<feature type="transmembrane region" description="Helical" evidence="8">
    <location>
        <begin position="172"/>
        <end position="193"/>
    </location>
</feature>
<organism evidence="10 11">
    <name type="scientific">Candidatus Woykebacteria bacterium RIFCSPHIGHO2_12_FULL_45_10</name>
    <dbReference type="NCBI Taxonomy" id="1802603"/>
    <lineage>
        <taxon>Bacteria</taxon>
        <taxon>Candidatus Woykeibacteriota</taxon>
    </lineage>
</organism>
<dbReference type="GO" id="GO:0015648">
    <property type="term" value="F:lipid-linked peptidoglycan transporter activity"/>
    <property type="evidence" value="ECO:0007669"/>
    <property type="project" value="UniProtKB-UniRule"/>
</dbReference>
<feature type="transmembrane region" description="Helical" evidence="8">
    <location>
        <begin position="502"/>
        <end position="526"/>
    </location>
</feature>
<feature type="transmembrane region" description="Helical" evidence="8">
    <location>
        <begin position="142"/>
        <end position="165"/>
    </location>
</feature>
<dbReference type="GO" id="GO:0071555">
    <property type="term" value="P:cell wall organization"/>
    <property type="evidence" value="ECO:0007669"/>
    <property type="project" value="UniProtKB-UniRule"/>
</dbReference>
<name>A0A1G1WRU1_9BACT</name>
<dbReference type="AlphaFoldDB" id="A0A1G1WRU1"/>
<protein>
    <recommendedName>
        <fullName evidence="8">Probable lipid II flippase MurJ</fullName>
    </recommendedName>
</protein>
<dbReference type="HAMAP" id="MF_02078">
    <property type="entry name" value="MurJ_MviN"/>
    <property type="match status" value="1"/>
</dbReference>
<dbReference type="PRINTS" id="PR01806">
    <property type="entry name" value="VIRFACTRMVIN"/>
</dbReference>
<evidence type="ECO:0000256" key="8">
    <source>
        <dbReference type="HAMAP-Rule" id="MF_02078"/>
    </source>
</evidence>
<keyword evidence="6 8" id="KW-1133">Transmembrane helix</keyword>
<evidence type="ECO:0000256" key="6">
    <source>
        <dbReference type="ARBA" id="ARBA00022989"/>
    </source>
</evidence>
<dbReference type="PANTHER" id="PTHR47019:SF1">
    <property type="entry name" value="LIPID II FLIPPASE MURJ"/>
    <property type="match status" value="1"/>
</dbReference>
<gene>
    <name evidence="8" type="primary">murJ</name>
    <name evidence="10" type="ORF">A3F35_01835</name>
</gene>
<keyword evidence="3 8" id="KW-0812">Transmembrane</keyword>
<sequence length="562" mass="61409">MVKSLFRNGKSILFRRQTTILSAAVIMMTLMLASRFLGLARNWFLARYFGAGASVDAFNVALVAPDLLANVLIAGALSVSFIPIFTTYLNKENKSEAWDLAGSILNLSLLVYFGIGLFIFLFPRQINALVAPGLEDVAIPVAANLTRIVVFGEMVLIVGIFLSSVLQSFHRFVIPAIAPVAYNLGVLFGVVFLSRFYGIYGVGIGVVIGAFLHVLVQIFILRSFGFRFQAHLDFKSPGVVQVIKLSLPRAIGVGVGQLEWAVSIFLASLLSVGSVSILRYAGDLQNLPVGLFGLSIATAALPTLSSEWSGKKIEEFKSTFVTNLHNIIYLALPTSVLLAVLRIPIVRLVLGSGLFDWPATVATATTLSFFAVGIFAQSGFFLVTRAFYAMHDTTTPLRVALASLALHIVVSSLFVIFLARGSTAPVAYLALAASFSSLFSFLMLFWLLERRVGGFGSKRFLLPILKIVTASFVMGLLLYLPLHLRIDGKFVIDYIIDTRRAVNLLFLTGFVASVGLSCYLLLTWWFKSEELANFTRLIPDLSKLGKELIYEEPVDSTHATKS</sequence>
<feature type="transmembrane region" description="Helical" evidence="8">
    <location>
        <begin position="287"/>
        <end position="306"/>
    </location>
</feature>
<evidence type="ECO:0000256" key="4">
    <source>
        <dbReference type="ARBA" id="ARBA00022960"/>
    </source>
</evidence>
<dbReference type="GO" id="GO:0008360">
    <property type="term" value="P:regulation of cell shape"/>
    <property type="evidence" value="ECO:0007669"/>
    <property type="project" value="UniProtKB-UniRule"/>
</dbReference>
<reference evidence="10 11" key="1">
    <citation type="journal article" date="2016" name="Nat. Commun.">
        <title>Thousands of microbial genomes shed light on interconnected biogeochemical processes in an aquifer system.</title>
        <authorList>
            <person name="Anantharaman K."/>
            <person name="Brown C.T."/>
            <person name="Hug L.A."/>
            <person name="Sharon I."/>
            <person name="Castelle C.J."/>
            <person name="Probst A.J."/>
            <person name="Thomas B.C."/>
            <person name="Singh A."/>
            <person name="Wilkins M.J."/>
            <person name="Karaoz U."/>
            <person name="Brodie E.L."/>
            <person name="Williams K.H."/>
            <person name="Hubbard S.S."/>
            <person name="Banfield J.F."/>
        </authorList>
    </citation>
    <scope>NUCLEOTIDE SEQUENCE [LARGE SCALE GENOMIC DNA]</scope>
</reference>
<keyword evidence="2 8" id="KW-1003">Cell membrane</keyword>
<evidence type="ECO:0000313" key="11">
    <source>
        <dbReference type="Proteomes" id="UP000178068"/>
    </source>
</evidence>
<feature type="transmembrane region" description="Helical" evidence="8">
    <location>
        <begin position="258"/>
        <end position="281"/>
    </location>
</feature>
<keyword evidence="4 8" id="KW-0133">Cell shape</keyword>
<dbReference type="CDD" id="cd13123">
    <property type="entry name" value="MATE_MurJ_like"/>
    <property type="match status" value="1"/>
</dbReference>
<dbReference type="EMBL" id="MHCZ01000003">
    <property type="protein sequence ID" value="OGY30443.1"/>
    <property type="molecule type" value="Genomic_DNA"/>
</dbReference>
<keyword evidence="7 8" id="KW-0472">Membrane</keyword>
<dbReference type="NCBIfam" id="TIGR01695">
    <property type="entry name" value="murJ_mviN"/>
    <property type="match status" value="1"/>
</dbReference>